<proteinExistence type="predicted"/>
<gene>
    <name evidence="2" type="ORF">HYZ11_16940</name>
</gene>
<dbReference type="SUPFAM" id="SSF47413">
    <property type="entry name" value="lambda repressor-like DNA-binding domains"/>
    <property type="match status" value="1"/>
</dbReference>
<dbReference type="Gene3D" id="1.10.260.40">
    <property type="entry name" value="lambda repressor-like DNA-binding domains"/>
    <property type="match status" value="1"/>
</dbReference>
<evidence type="ECO:0000313" key="3">
    <source>
        <dbReference type="Proteomes" id="UP000782312"/>
    </source>
</evidence>
<evidence type="ECO:0000313" key="2">
    <source>
        <dbReference type="EMBL" id="MBI3129297.1"/>
    </source>
</evidence>
<evidence type="ECO:0000259" key="1">
    <source>
        <dbReference type="PROSITE" id="PS50943"/>
    </source>
</evidence>
<dbReference type="SMART" id="SM00530">
    <property type="entry name" value="HTH_XRE"/>
    <property type="match status" value="1"/>
</dbReference>
<protein>
    <submittedName>
        <fullName evidence="2">Helix-turn-helix transcriptional regulator</fullName>
    </submittedName>
</protein>
<comment type="caution">
    <text evidence="2">The sequence shown here is derived from an EMBL/GenBank/DDBJ whole genome shotgun (WGS) entry which is preliminary data.</text>
</comment>
<reference evidence="2" key="1">
    <citation type="submission" date="2020-07" db="EMBL/GenBank/DDBJ databases">
        <title>Huge and variable diversity of episymbiotic CPR bacteria and DPANN archaea in groundwater ecosystems.</title>
        <authorList>
            <person name="He C.Y."/>
            <person name="Keren R."/>
            <person name="Whittaker M."/>
            <person name="Farag I.F."/>
            <person name="Doudna J."/>
            <person name="Cate J.H.D."/>
            <person name="Banfield J.F."/>
        </authorList>
    </citation>
    <scope>NUCLEOTIDE SEQUENCE</scope>
    <source>
        <strain evidence="2">NC_groundwater_763_Ag_S-0.2um_68_21</strain>
    </source>
</reference>
<accession>A0A932MQ49</accession>
<dbReference type="InterPro" id="IPR010982">
    <property type="entry name" value="Lambda_DNA-bd_dom_sf"/>
</dbReference>
<sequence>MKNDLRHIREKHNLTQEQLQQASGVDQSIISAIEISGRRPIVDTALRLARGLSRLTGRQYRVEDLFPPEGDPMGRRR</sequence>
<dbReference type="EMBL" id="JACPUR010000040">
    <property type="protein sequence ID" value="MBI3129297.1"/>
    <property type="molecule type" value="Genomic_DNA"/>
</dbReference>
<dbReference type="Proteomes" id="UP000782312">
    <property type="component" value="Unassembled WGS sequence"/>
</dbReference>
<dbReference type="AlphaFoldDB" id="A0A932MQ49"/>
<feature type="domain" description="HTH cro/C1-type" evidence="1">
    <location>
        <begin position="5"/>
        <end position="52"/>
    </location>
</feature>
<dbReference type="CDD" id="cd00093">
    <property type="entry name" value="HTH_XRE"/>
    <property type="match status" value="1"/>
</dbReference>
<dbReference type="GO" id="GO:0003677">
    <property type="term" value="F:DNA binding"/>
    <property type="evidence" value="ECO:0007669"/>
    <property type="project" value="InterPro"/>
</dbReference>
<organism evidence="2 3">
    <name type="scientific">Tectimicrobiota bacterium</name>
    <dbReference type="NCBI Taxonomy" id="2528274"/>
    <lineage>
        <taxon>Bacteria</taxon>
        <taxon>Pseudomonadati</taxon>
        <taxon>Nitrospinota/Tectimicrobiota group</taxon>
        <taxon>Candidatus Tectimicrobiota</taxon>
    </lineage>
</organism>
<dbReference type="PROSITE" id="PS50943">
    <property type="entry name" value="HTH_CROC1"/>
    <property type="match status" value="1"/>
</dbReference>
<dbReference type="InterPro" id="IPR001387">
    <property type="entry name" value="Cro/C1-type_HTH"/>
</dbReference>
<name>A0A932MQ49_UNCTE</name>
<dbReference type="Pfam" id="PF01381">
    <property type="entry name" value="HTH_3"/>
    <property type="match status" value="1"/>
</dbReference>